<dbReference type="GO" id="GO:0031505">
    <property type="term" value="P:fungal-type cell wall organization"/>
    <property type="evidence" value="ECO:0007669"/>
    <property type="project" value="TreeGrafter"/>
</dbReference>
<dbReference type="Pfam" id="PF05390">
    <property type="entry name" value="Kre9_KNH1_C"/>
    <property type="match status" value="1"/>
</dbReference>
<dbReference type="GO" id="GO:0005576">
    <property type="term" value="C:extracellular region"/>
    <property type="evidence" value="ECO:0007669"/>
    <property type="project" value="TreeGrafter"/>
</dbReference>
<evidence type="ECO:0000313" key="7">
    <source>
        <dbReference type="Proteomes" id="UP000315522"/>
    </source>
</evidence>
<sequence>MRFKGALVFLATLAPLASAVPVFSSPAAAASVPGGTSFTVEWKDDGSAPALADLSTYQLFLYSGSGTSPTQLYAAASNGVYTTGNSVAVTVPVGVGGSTTNAYFFGLMSTATAGGTITTYSSRFTLTGMSGTFPAAVITANAAVTDTSPPATVNNLADSGSASSTQAEGNFGIAYTLQTGLTKYAPMQPVPPTAITKTDTAPLNPTSAVQFASTFMPNPSQVTTLTQSQTFSISSHANTAATQSSPTPSNDMQRFLNRWKD</sequence>
<dbReference type="InterPro" id="IPR018466">
    <property type="entry name" value="Kre9/Knh1-like_N"/>
</dbReference>
<feature type="chain" id="PRO_5022081733" evidence="3">
    <location>
        <begin position="20"/>
        <end position="261"/>
    </location>
</feature>
<feature type="region of interest" description="Disordered" evidence="2">
    <location>
        <begin position="238"/>
        <end position="261"/>
    </location>
</feature>
<feature type="domain" description="Yeast cell wall synthesis Kre9/Knh1-like N-terminal" evidence="5">
    <location>
        <begin position="25"/>
        <end position="126"/>
    </location>
</feature>
<dbReference type="Proteomes" id="UP000315522">
    <property type="component" value="Unassembled WGS sequence"/>
</dbReference>
<evidence type="ECO:0000313" key="6">
    <source>
        <dbReference type="EMBL" id="TVY92983.1"/>
    </source>
</evidence>
<dbReference type="GO" id="GO:0042546">
    <property type="term" value="P:cell wall biogenesis"/>
    <property type="evidence" value="ECO:0007669"/>
    <property type="project" value="InterPro"/>
</dbReference>
<feature type="domain" description="Yeast cell wall synthesis Kre9/Knh1 C-terminal" evidence="4">
    <location>
        <begin position="170"/>
        <end position="248"/>
    </location>
</feature>
<evidence type="ECO:0000259" key="4">
    <source>
        <dbReference type="Pfam" id="PF05390"/>
    </source>
</evidence>
<dbReference type="Pfam" id="PF10342">
    <property type="entry name" value="Kre9_KNH"/>
    <property type="match status" value="1"/>
</dbReference>
<evidence type="ECO:0000256" key="2">
    <source>
        <dbReference type="SAM" id="MobiDB-lite"/>
    </source>
</evidence>
<keyword evidence="7" id="KW-1185">Reference proteome</keyword>
<feature type="compositionally biased region" description="Polar residues" evidence="2">
    <location>
        <begin position="238"/>
        <end position="252"/>
    </location>
</feature>
<dbReference type="GO" id="GO:0006078">
    <property type="term" value="P:(1-&gt;6)-beta-D-glucan biosynthetic process"/>
    <property type="evidence" value="ECO:0007669"/>
    <property type="project" value="InterPro"/>
</dbReference>
<comment type="caution">
    <text evidence="6">The sequence shown here is derived from an EMBL/GenBank/DDBJ whole genome shotgun (WGS) entry which is preliminary data.</text>
</comment>
<feature type="signal peptide" evidence="3">
    <location>
        <begin position="1"/>
        <end position="19"/>
    </location>
</feature>
<dbReference type="InterPro" id="IPR008659">
    <property type="entry name" value="Kre9/Knh1_C"/>
</dbReference>
<keyword evidence="1 3" id="KW-0732">Signal</keyword>
<protein>
    <submittedName>
        <fullName evidence="6">Cell wall synthesis protein</fullName>
    </submittedName>
</protein>
<dbReference type="AlphaFoldDB" id="A0A559MJ41"/>
<dbReference type="PANTHER" id="PTHR28154:SF1">
    <property type="entry name" value="CELL WALL SYNTHESIS PROTEIN KNH1-RELATED"/>
    <property type="match status" value="1"/>
</dbReference>
<organism evidence="6 7">
    <name type="scientific">Lachnellula willkommii</name>
    <dbReference type="NCBI Taxonomy" id="215461"/>
    <lineage>
        <taxon>Eukaryota</taxon>
        <taxon>Fungi</taxon>
        <taxon>Dikarya</taxon>
        <taxon>Ascomycota</taxon>
        <taxon>Pezizomycotina</taxon>
        <taxon>Leotiomycetes</taxon>
        <taxon>Helotiales</taxon>
        <taxon>Lachnaceae</taxon>
        <taxon>Lachnellula</taxon>
    </lineage>
</organism>
<dbReference type="PANTHER" id="PTHR28154">
    <property type="entry name" value="CELL WALL SYNTHESIS PROTEIN KNH1-RELATED"/>
    <property type="match status" value="1"/>
</dbReference>
<evidence type="ECO:0000256" key="3">
    <source>
        <dbReference type="SAM" id="SignalP"/>
    </source>
</evidence>
<dbReference type="EMBL" id="QGML01000209">
    <property type="protein sequence ID" value="TVY92983.1"/>
    <property type="molecule type" value="Genomic_DNA"/>
</dbReference>
<gene>
    <name evidence="6" type="primary">KRE9</name>
    <name evidence="6" type="ORF">LAWI1_G002007</name>
</gene>
<accession>A0A559MJ41</accession>
<evidence type="ECO:0000256" key="1">
    <source>
        <dbReference type="ARBA" id="ARBA00022729"/>
    </source>
</evidence>
<reference evidence="6 7" key="1">
    <citation type="submission" date="2018-05" db="EMBL/GenBank/DDBJ databases">
        <title>Genome sequencing and assembly of the regulated plant pathogen Lachnellula willkommii and related sister species for the development of diagnostic species identification markers.</title>
        <authorList>
            <person name="Giroux E."/>
            <person name="Bilodeau G."/>
        </authorList>
    </citation>
    <scope>NUCLEOTIDE SEQUENCE [LARGE SCALE GENOMIC DNA]</scope>
    <source>
        <strain evidence="6 7">CBS 172.35</strain>
    </source>
</reference>
<proteinExistence type="predicted"/>
<name>A0A559MJ41_9HELO</name>
<dbReference type="InterPro" id="IPR045328">
    <property type="entry name" value="Kre9/Knh1"/>
</dbReference>
<evidence type="ECO:0000259" key="5">
    <source>
        <dbReference type="Pfam" id="PF10342"/>
    </source>
</evidence>